<dbReference type="EMBL" id="JBDFQZ010000012">
    <property type="protein sequence ID" value="KAK9673192.1"/>
    <property type="molecule type" value="Genomic_DNA"/>
</dbReference>
<dbReference type="Proteomes" id="UP001443914">
    <property type="component" value="Unassembled WGS sequence"/>
</dbReference>
<dbReference type="PANTHER" id="PTHR38530">
    <property type="entry name" value="OS06G0468300 PROTEIN"/>
    <property type="match status" value="1"/>
</dbReference>
<keyword evidence="3" id="KW-1185">Reference proteome</keyword>
<protein>
    <submittedName>
        <fullName evidence="2">Uncharacterized protein</fullName>
    </submittedName>
</protein>
<dbReference type="AlphaFoldDB" id="A0AAW1HAT9"/>
<sequence>MKRPPSTAASNALEFPPPQPPNPRDRKTRELPKLCDCHCCNRRINSTNPKNRIGILRSEWRIVLLCKSCHNLVESSQTCSYCLTRVSSAFYECKKCRRRIHTDCVSKFSFGSSGNSCDEFSVCYDCWIPNLLENEYNRNRIARIGSSKKQLGKNDSEKRKCLADVVDEAHVVAEEKIAMAVESKENVFRKIMAAKKAVELASGALGIVATDNGGEKGDSVVDEDARLAIRLHREMNSSPRISRNSCSLNSHCVNVPRVDGVESRGANEASFSGRGTEVGVDVDGMHMNSSQVRERNESSGVKQEFRNKFGRAQDGKCNGDSKSCVITYVRKGKVSKVVKHKEVDGSLLKMYSRKLSRLAKPEPSQHLCQFVKREGRCSKTYSRRRLHCKNDLANSGIKLENVDLTPNMSLACHEEPRALTNAT</sequence>
<comment type="caution">
    <text evidence="2">The sequence shown here is derived from an EMBL/GenBank/DDBJ whole genome shotgun (WGS) entry which is preliminary data.</text>
</comment>
<reference evidence="2" key="1">
    <citation type="submission" date="2024-03" db="EMBL/GenBank/DDBJ databases">
        <title>WGS assembly of Saponaria officinalis var. Norfolk2.</title>
        <authorList>
            <person name="Jenkins J."/>
            <person name="Shu S."/>
            <person name="Grimwood J."/>
            <person name="Barry K."/>
            <person name="Goodstein D."/>
            <person name="Schmutz J."/>
            <person name="Leebens-Mack J."/>
            <person name="Osbourn A."/>
        </authorList>
    </citation>
    <scope>NUCLEOTIDE SEQUENCE [LARGE SCALE GENOMIC DNA]</scope>
    <source>
        <strain evidence="2">JIC</strain>
    </source>
</reference>
<accession>A0AAW1HAT9</accession>
<name>A0AAW1HAT9_SAPOF</name>
<gene>
    <name evidence="2" type="ORF">RND81_12G152300</name>
</gene>
<proteinExistence type="predicted"/>
<evidence type="ECO:0000313" key="2">
    <source>
        <dbReference type="EMBL" id="KAK9673192.1"/>
    </source>
</evidence>
<organism evidence="2 3">
    <name type="scientific">Saponaria officinalis</name>
    <name type="common">Common soapwort</name>
    <name type="synonym">Lychnis saponaria</name>
    <dbReference type="NCBI Taxonomy" id="3572"/>
    <lineage>
        <taxon>Eukaryota</taxon>
        <taxon>Viridiplantae</taxon>
        <taxon>Streptophyta</taxon>
        <taxon>Embryophyta</taxon>
        <taxon>Tracheophyta</taxon>
        <taxon>Spermatophyta</taxon>
        <taxon>Magnoliopsida</taxon>
        <taxon>eudicotyledons</taxon>
        <taxon>Gunneridae</taxon>
        <taxon>Pentapetalae</taxon>
        <taxon>Caryophyllales</taxon>
        <taxon>Caryophyllaceae</taxon>
        <taxon>Caryophylleae</taxon>
        <taxon>Saponaria</taxon>
    </lineage>
</organism>
<feature type="region of interest" description="Disordered" evidence="1">
    <location>
        <begin position="1"/>
        <end position="27"/>
    </location>
</feature>
<evidence type="ECO:0000313" key="3">
    <source>
        <dbReference type="Proteomes" id="UP001443914"/>
    </source>
</evidence>
<evidence type="ECO:0000256" key="1">
    <source>
        <dbReference type="SAM" id="MobiDB-lite"/>
    </source>
</evidence>